<dbReference type="GO" id="GO:0000976">
    <property type="term" value="F:transcription cis-regulatory region binding"/>
    <property type="evidence" value="ECO:0007669"/>
    <property type="project" value="TreeGrafter"/>
</dbReference>
<reference evidence="9" key="1">
    <citation type="submission" date="2016-03" db="EMBL/GenBank/DDBJ databases">
        <authorList>
            <person name="Ploux O."/>
        </authorList>
    </citation>
    <scope>NUCLEOTIDE SEQUENCE [LARGE SCALE GENOMIC DNA]</scope>
    <source>
        <strain evidence="9">UK7</strain>
    </source>
</reference>
<dbReference type="PANTHER" id="PTHR31845:SF10">
    <property type="entry name" value="ZN(II)2CYS6 TRANSCRIPTION FACTOR (EUROFUNG)"/>
    <property type="match status" value="1"/>
</dbReference>
<keyword evidence="5" id="KW-0539">Nucleus</keyword>
<dbReference type="GO" id="GO:0005634">
    <property type="term" value="C:nucleus"/>
    <property type="evidence" value="ECO:0007669"/>
    <property type="project" value="UniProtKB-SubCell"/>
</dbReference>
<dbReference type="InterPro" id="IPR051089">
    <property type="entry name" value="prtT"/>
</dbReference>
<dbReference type="CDD" id="cd12148">
    <property type="entry name" value="fungal_TF_MHR"/>
    <property type="match status" value="1"/>
</dbReference>
<dbReference type="Proteomes" id="UP000178129">
    <property type="component" value="Unassembled WGS sequence"/>
</dbReference>
<keyword evidence="2" id="KW-0805">Transcription regulation</keyword>
<evidence type="ECO:0000313" key="8">
    <source>
        <dbReference type="EMBL" id="CZT05309.1"/>
    </source>
</evidence>
<sequence length="593" mass="66693">MSSRVAEMEEKLESLLALVAANVANQSLNITPATPSPSCIQEHSPMPTDHVSHQSSNISATGSKPLLNPELSCTLMPDSSITRFASAYDTPPSSSNPSEQSFPQQNAVIVYPIFDNLQDVISKGLIGLNEVEDALRLFRSKQNTFPFVVIPVNLSLDSLRRQRPSLFLAIMCCATEHNAKLQQHIELELKDNLSRRILVNGEKSLDLLQGILIYLTWYHLYFHPDREQIYQLSQMAVAMAVDLGLDKPVCPAPKGFSASNNMPFITSHPLPSADIEGMRAFLGCYFLTTSICQVLRKPSNMKHNERLNIAPEPSKIQLSEEVNQAFNYDSNEELPQLDPIRIELLGRAFERQLDYMEDSFPQEIWDNASIKLSFHHLRIYVNEVGFHAGATAEHDQISRLAAPSWYHSASRNDCLMRCLKATKTYLDHFHLLSDIEISNLVTVDLLQIVYAALILVSFSTGLDAPTLDQHKFRQAANLSYYFDAISSRFAHLISMQDPAANVYMQYVRMLFQTSRSWYTQMIHDPLPLGPPRLLFTDISSTMTGKCSDSVAADVMPEKNEEVQWAEMLSEWVASSAMDPAFMSEDGTFIQFQA</sequence>
<dbReference type="AlphaFoldDB" id="A0A1E1L491"/>
<dbReference type="GO" id="GO:0008270">
    <property type="term" value="F:zinc ion binding"/>
    <property type="evidence" value="ECO:0007669"/>
    <property type="project" value="InterPro"/>
</dbReference>
<evidence type="ECO:0000256" key="2">
    <source>
        <dbReference type="ARBA" id="ARBA00023015"/>
    </source>
</evidence>
<gene>
    <name evidence="8" type="ORF">RCO7_08555</name>
</gene>
<evidence type="ECO:0000256" key="6">
    <source>
        <dbReference type="SAM" id="MobiDB-lite"/>
    </source>
</evidence>
<dbReference type="InParanoid" id="A0A1E1L491"/>
<evidence type="ECO:0000259" key="7">
    <source>
        <dbReference type="Pfam" id="PF04082"/>
    </source>
</evidence>
<proteinExistence type="predicted"/>
<feature type="compositionally biased region" description="Polar residues" evidence="6">
    <location>
        <begin position="53"/>
        <end position="62"/>
    </location>
</feature>
<feature type="region of interest" description="Disordered" evidence="6">
    <location>
        <begin position="34"/>
        <end position="65"/>
    </location>
</feature>
<name>A0A1E1L491_9HELO</name>
<dbReference type="GO" id="GO:0006351">
    <property type="term" value="P:DNA-templated transcription"/>
    <property type="evidence" value="ECO:0007669"/>
    <property type="project" value="InterPro"/>
</dbReference>
<keyword evidence="3" id="KW-0238">DNA-binding</keyword>
<evidence type="ECO:0000256" key="1">
    <source>
        <dbReference type="ARBA" id="ARBA00004123"/>
    </source>
</evidence>
<dbReference type="GO" id="GO:0000981">
    <property type="term" value="F:DNA-binding transcription factor activity, RNA polymerase II-specific"/>
    <property type="evidence" value="ECO:0007669"/>
    <property type="project" value="TreeGrafter"/>
</dbReference>
<dbReference type="Pfam" id="PF04082">
    <property type="entry name" value="Fungal_trans"/>
    <property type="match status" value="1"/>
</dbReference>
<dbReference type="STRING" id="914237.A0A1E1L491"/>
<keyword evidence="9" id="KW-1185">Reference proteome</keyword>
<accession>A0A1E1L491</accession>
<organism evidence="8 9">
    <name type="scientific">Rhynchosporium graminicola</name>
    <dbReference type="NCBI Taxonomy" id="2792576"/>
    <lineage>
        <taxon>Eukaryota</taxon>
        <taxon>Fungi</taxon>
        <taxon>Dikarya</taxon>
        <taxon>Ascomycota</taxon>
        <taxon>Pezizomycotina</taxon>
        <taxon>Leotiomycetes</taxon>
        <taxon>Helotiales</taxon>
        <taxon>Ploettnerulaceae</taxon>
        <taxon>Rhynchosporium</taxon>
    </lineage>
</organism>
<evidence type="ECO:0000256" key="5">
    <source>
        <dbReference type="ARBA" id="ARBA00023242"/>
    </source>
</evidence>
<dbReference type="PANTHER" id="PTHR31845">
    <property type="entry name" value="FINGER DOMAIN PROTEIN, PUTATIVE-RELATED"/>
    <property type="match status" value="1"/>
</dbReference>
<evidence type="ECO:0000313" key="9">
    <source>
        <dbReference type="Proteomes" id="UP000178129"/>
    </source>
</evidence>
<protein>
    <recommendedName>
        <fullName evidence="7">Xylanolytic transcriptional activator regulatory domain-containing protein</fullName>
    </recommendedName>
</protein>
<comment type="caution">
    <text evidence="8">The sequence shown here is derived from an EMBL/GenBank/DDBJ whole genome shotgun (WGS) entry which is preliminary data.</text>
</comment>
<dbReference type="EMBL" id="FJUW01000035">
    <property type="protein sequence ID" value="CZT05309.1"/>
    <property type="molecule type" value="Genomic_DNA"/>
</dbReference>
<feature type="domain" description="Xylanolytic transcriptional activator regulatory" evidence="7">
    <location>
        <begin position="166"/>
        <end position="325"/>
    </location>
</feature>
<evidence type="ECO:0000256" key="4">
    <source>
        <dbReference type="ARBA" id="ARBA00023163"/>
    </source>
</evidence>
<comment type="subcellular location">
    <subcellularLocation>
        <location evidence="1">Nucleus</location>
    </subcellularLocation>
</comment>
<dbReference type="InterPro" id="IPR007219">
    <property type="entry name" value="XnlR_reg_dom"/>
</dbReference>
<keyword evidence="4" id="KW-0804">Transcription</keyword>
<evidence type="ECO:0000256" key="3">
    <source>
        <dbReference type="ARBA" id="ARBA00023125"/>
    </source>
</evidence>